<comment type="catalytic activity">
    <reaction evidence="5 7">
        <text>AMP + ATP = 2 ADP</text>
        <dbReference type="Rhea" id="RHEA:12973"/>
        <dbReference type="ChEBI" id="CHEBI:30616"/>
        <dbReference type="ChEBI" id="CHEBI:456215"/>
        <dbReference type="ChEBI" id="CHEBI:456216"/>
        <dbReference type="EC" id="2.7.4.3"/>
    </reaction>
</comment>
<comment type="subcellular location">
    <subcellularLocation>
        <location evidence="5 7">Cytoplasm</location>
    </subcellularLocation>
</comment>
<feature type="binding site" evidence="5">
    <location>
        <begin position="89"/>
        <end position="92"/>
    </location>
    <ligand>
        <name>AMP</name>
        <dbReference type="ChEBI" id="CHEBI:456215"/>
    </ligand>
</feature>
<dbReference type="AlphaFoldDB" id="A0A2M8LF01"/>
<dbReference type="UniPathway" id="UPA00588">
    <property type="reaction ID" value="UER00649"/>
</dbReference>
<keyword evidence="5 7" id="KW-0067">ATP-binding</keyword>
<feature type="region of interest" description="NMP" evidence="5">
    <location>
        <begin position="34"/>
        <end position="63"/>
    </location>
</feature>
<dbReference type="Proteomes" id="UP000231152">
    <property type="component" value="Unassembled WGS sequence"/>
</dbReference>
<feature type="binding site" evidence="5">
    <location>
        <position position="159"/>
    </location>
    <ligand>
        <name>AMP</name>
        <dbReference type="ChEBI" id="CHEBI:456215"/>
    </ligand>
</feature>
<dbReference type="SUPFAM" id="SSF52540">
    <property type="entry name" value="P-loop containing nucleoside triphosphate hydrolases"/>
    <property type="match status" value="1"/>
</dbReference>
<dbReference type="PANTHER" id="PTHR23359">
    <property type="entry name" value="NUCLEOTIDE KINASE"/>
    <property type="match status" value="1"/>
</dbReference>
<dbReference type="InterPro" id="IPR000850">
    <property type="entry name" value="Adenylat/UMP-CMP_kin"/>
</dbReference>
<sequence>MSAQYRYVLFGPQGSGKGTQGAILAKALHIPHVSTGELFRRFISEGTELGKTVAKEMASGQLVSDEVVNAVVTKAFSDLRLADGYILDGYPRTLLQVNHLEQLAGPTAVLLLELSDSAAVTRVAGRLVCDQCGAIYHRESKPPAVDAVCDRCGGTLRVRDDDKEATVRERLKVYHRETEPLVAYYEAQGRLKRIDAAPDVSEVAAAISGVLGL</sequence>
<dbReference type="GO" id="GO:0004017">
    <property type="term" value="F:AMP kinase activity"/>
    <property type="evidence" value="ECO:0007669"/>
    <property type="project" value="UniProtKB-UniRule"/>
</dbReference>
<dbReference type="Pfam" id="PF05191">
    <property type="entry name" value="ADK_lid"/>
    <property type="match status" value="1"/>
</dbReference>
<keyword evidence="5" id="KW-0479">Metal-binding</keyword>
<dbReference type="Pfam" id="PF00406">
    <property type="entry name" value="ADK"/>
    <property type="match status" value="1"/>
</dbReference>
<dbReference type="EC" id="2.7.4.3" evidence="5 7"/>
<keyword evidence="5" id="KW-0862">Zinc</keyword>
<feature type="binding site" evidence="5">
    <location>
        <position position="129"/>
    </location>
    <ligand>
        <name>Zn(2+)</name>
        <dbReference type="ChEBI" id="CHEBI:29105"/>
        <note>structural</note>
    </ligand>
</feature>
<dbReference type="HAMAP" id="MF_00235">
    <property type="entry name" value="Adenylate_kinase_Adk"/>
    <property type="match status" value="1"/>
</dbReference>
<dbReference type="GO" id="GO:0008270">
    <property type="term" value="F:zinc ion binding"/>
    <property type="evidence" value="ECO:0007669"/>
    <property type="project" value="UniProtKB-UniRule"/>
</dbReference>
<feature type="binding site" evidence="5">
    <location>
        <position position="152"/>
    </location>
    <ligand>
        <name>Zn(2+)</name>
        <dbReference type="ChEBI" id="CHEBI:29105"/>
        <note>structural</note>
    </ligand>
</feature>
<evidence type="ECO:0000256" key="7">
    <source>
        <dbReference type="RuleBase" id="RU003331"/>
    </source>
</evidence>
<feature type="domain" description="Adenylate kinase active site lid" evidence="8">
    <location>
        <begin position="126"/>
        <end position="161"/>
    </location>
</feature>
<comment type="function">
    <text evidence="5">Catalyzes the reversible transfer of the terminal phosphate group between ATP and AMP. Plays an important role in cellular energy homeostasis and in adenine nucleotide metabolism.</text>
</comment>
<evidence type="ECO:0000256" key="1">
    <source>
        <dbReference type="ARBA" id="ARBA00022679"/>
    </source>
</evidence>
<feature type="binding site" evidence="5">
    <location>
        <position position="40"/>
    </location>
    <ligand>
        <name>AMP</name>
        <dbReference type="ChEBI" id="CHEBI:456215"/>
    </ligand>
</feature>
<protein>
    <recommendedName>
        <fullName evidence="5 7">Adenylate kinase</fullName>
        <shortName evidence="5">AK</shortName>
        <ecNumber evidence="5 7">2.7.4.3</ecNumber>
    </recommendedName>
    <alternativeName>
        <fullName evidence="5">ATP-AMP transphosphorylase</fullName>
    </alternativeName>
    <alternativeName>
        <fullName evidence="5">ATP:AMP phosphotransferase</fullName>
    </alternativeName>
    <alternativeName>
        <fullName evidence="5">Adenylate monophosphate kinase</fullName>
    </alternativeName>
</protein>
<feature type="binding site" evidence="5">
    <location>
        <position position="149"/>
    </location>
    <ligand>
        <name>Zn(2+)</name>
        <dbReference type="ChEBI" id="CHEBI:29105"/>
        <note>structural</note>
    </ligand>
</feature>
<dbReference type="InterPro" id="IPR027417">
    <property type="entry name" value="P-loop_NTPase"/>
</dbReference>
<keyword evidence="4 5" id="KW-0418">Kinase</keyword>
<dbReference type="CDD" id="cd01428">
    <property type="entry name" value="ADK"/>
    <property type="match status" value="1"/>
</dbReference>
<dbReference type="NCBIfam" id="TIGR01351">
    <property type="entry name" value="adk"/>
    <property type="match status" value="1"/>
</dbReference>
<feature type="binding site" evidence="5">
    <location>
        <position position="96"/>
    </location>
    <ligand>
        <name>AMP</name>
        <dbReference type="ChEBI" id="CHEBI:456215"/>
    </ligand>
</feature>
<feature type="binding site" evidence="5">
    <location>
        <position position="132"/>
    </location>
    <ligand>
        <name>Zn(2+)</name>
        <dbReference type="ChEBI" id="CHEBI:29105"/>
        <note>structural</note>
    </ligand>
</feature>
<proteinExistence type="inferred from homology"/>
<organism evidence="9 10">
    <name type="scientific">Candidatus Uhrbacteria bacterium CG10_big_fil_rev_8_21_14_0_10_48_11</name>
    <dbReference type="NCBI Taxonomy" id="1975037"/>
    <lineage>
        <taxon>Bacteria</taxon>
        <taxon>Candidatus Uhriibacteriota</taxon>
    </lineage>
</organism>
<dbReference type="GO" id="GO:0005524">
    <property type="term" value="F:ATP binding"/>
    <property type="evidence" value="ECO:0007669"/>
    <property type="project" value="UniProtKB-UniRule"/>
</dbReference>
<feature type="binding site" evidence="5">
    <location>
        <begin position="14"/>
        <end position="19"/>
    </location>
    <ligand>
        <name>ATP</name>
        <dbReference type="ChEBI" id="CHEBI:30616"/>
    </ligand>
</feature>
<gene>
    <name evidence="5" type="primary">adk</name>
    <name evidence="9" type="ORF">COV04_01545</name>
</gene>
<keyword evidence="5" id="KW-0963">Cytoplasm</keyword>
<reference evidence="9 10" key="1">
    <citation type="submission" date="2017-09" db="EMBL/GenBank/DDBJ databases">
        <title>Depth-based differentiation of microbial function through sediment-hosted aquifers and enrichment of novel symbionts in the deep terrestrial subsurface.</title>
        <authorList>
            <person name="Probst A.J."/>
            <person name="Ladd B."/>
            <person name="Jarett J.K."/>
            <person name="Geller-Mcgrath D.E."/>
            <person name="Sieber C.M."/>
            <person name="Emerson J.B."/>
            <person name="Anantharaman K."/>
            <person name="Thomas B.C."/>
            <person name="Malmstrom R."/>
            <person name="Stieglmeier M."/>
            <person name="Klingl A."/>
            <person name="Woyke T."/>
            <person name="Ryan C.M."/>
            <person name="Banfield J.F."/>
        </authorList>
    </citation>
    <scope>NUCLEOTIDE SEQUENCE [LARGE SCALE GENOMIC DNA]</scope>
    <source>
        <strain evidence="9">CG10_big_fil_rev_8_21_14_0_10_48_11</strain>
    </source>
</reference>
<comment type="similarity">
    <text evidence="5 6">Belongs to the adenylate kinase family.</text>
</comment>
<feature type="region of interest" description="LID" evidence="5">
    <location>
        <begin position="125"/>
        <end position="162"/>
    </location>
</feature>
<feature type="binding site" evidence="5">
    <location>
        <position position="35"/>
    </location>
    <ligand>
        <name>AMP</name>
        <dbReference type="ChEBI" id="CHEBI:456215"/>
    </ligand>
</feature>
<evidence type="ECO:0000256" key="3">
    <source>
        <dbReference type="ARBA" id="ARBA00022741"/>
    </source>
</evidence>
<dbReference type="GO" id="GO:0005737">
    <property type="term" value="C:cytoplasm"/>
    <property type="evidence" value="ECO:0007669"/>
    <property type="project" value="UniProtKB-SubCell"/>
</dbReference>
<evidence type="ECO:0000313" key="10">
    <source>
        <dbReference type="Proteomes" id="UP000231152"/>
    </source>
</evidence>
<evidence type="ECO:0000256" key="4">
    <source>
        <dbReference type="ARBA" id="ARBA00022777"/>
    </source>
</evidence>
<dbReference type="EMBL" id="PFET01000006">
    <property type="protein sequence ID" value="PJE76009.1"/>
    <property type="molecule type" value="Genomic_DNA"/>
</dbReference>
<name>A0A2M8LF01_9BACT</name>
<comment type="domain">
    <text evidence="5">Consists of three domains, a large central CORE domain and two small peripheral domains, NMPbind and LID, which undergo movements during catalysis. The LID domain closes over the site of phosphoryl transfer upon ATP binding. Assembling and dissambling the active center during each catalytic cycle provides an effective means to prevent ATP hydrolysis. Some bacteria have evolved a zinc-coordinating structure that stabilizes the LID domain.</text>
</comment>
<comment type="caution">
    <text evidence="9">The sequence shown here is derived from an EMBL/GenBank/DDBJ whole genome shotgun (WGS) entry which is preliminary data.</text>
</comment>
<dbReference type="Gene3D" id="3.40.50.300">
    <property type="entry name" value="P-loop containing nucleotide triphosphate hydrolases"/>
    <property type="match status" value="1"/>
</dbReference>
<dbReference type="InterPro" id="IPR033690">
    <property type="entry name" value="Adenylat_kinase_CS"/>
</dbReference>
<dbReference type="PROSITE" id="PS00113">
    <property type="entry name" value="ADENYLATE_KINASE"/>
    <property type="match status" value="1"/>
</dbReference>
<evidence type="ECO:0000256" key="2">
    <source>
        <dbReference type="ARBA" id="ARBA00022727"/>
    </source>
</evidence>
<evidence type="ECO:0000313" key="9">
    <source>
        <dbReference type="EMBL" id="PJE76009.1"/>
    </source>
</evidence>
<accession>A0A2M8LF01</accession>
<dbReference type="GO" id="GO:0044209">
    <property type="term" value="P:AMP salvage"/>
    <property type="evidence" value="ECO:0007669"/>
    <property type="project" value="UniProtKB-UniRule"/>
</dbReference>
<evidence type="ECO:0000256" key="6">
    <source>
        <dbReference type="RuleBase" id="RU003330"/>
    </source>
</evidence>
<dbReference type="PRINTS" id="PR00094">
    <property type="entry name" value="ADENYLTKNASE"/>
</dbReference>
<keyword evidence="3 5" id="KW-0547">Nucleotide-binding</keyword>
<dbReference type="InterPro" id="IPR007862">
    <property type="entry name" value="Adenylate_kinase_lid-dom"/>
</dbReference>
<feature type="binding site" evidence="5">
    <location>
        <position position="198"/>
    </location>
    <ligand>
        <name>ATP</name>
        <dbReference type="ChEBI" id="CHEBI:30616"/>
    </ligand>
</feature>
<keyword evidence="2 5" id="KW-0545">Nucleotide biosynthesis</keyword>
<feature type="binding site" evidence="5">
    <location>
        <position position="170"/>
    </location>
    <ligand>
        <name>AMP</name>
        <dbReference type="ChEBI" id="CHEBI:456215"/>
    </ligand>
</feature>
<evidence type="ECO:0000256" key="5">
    <source>
        <dbReference type="HAMAP-Rule" id="MF_00235"/>
    </source>
</evidence>
<dbReference type="InterPro" id="IPR006259">
    <property type="entry name" value="Adenyl_kin_sub"/>
</dbReference>
<comment type="pathway">
    <text evidence="5">Purine metabolism; AMP biosynthesis via salvage pathway; AMP from ADP: step 1/1.</text>
</comment>
<feature type="binding site" evidence="5">
    <location>
        <position position="126"/>
    </location>
    <ligand>
        <name>ATP</name>
        <dbReference type="ChEBI" id="CHEBI:30616"/>
    </ligand>
</feature>
<comment type="subunit">
    <text evidence="5 7">Monomer.</text>
</comment>
<feature type="binding site" evidence="5">
    <location>
        <begin position="135"/>
        <end position="136"/>
    </location>
    <ligand>
        <name>ATP</name>
        <dbReference type="ChEBI" id="CHEBI:30616"/>
    </ligand>
</feature>
<feature type="binding site" evidence="5">
    <location>
        <begin position="61"/>
        <end position="63"/>
    </location>
    <ligand>
        <name>AMP</name>
        <dbReference type="ChEBI" id="CHEBI:456215"/>
    </ligand>
</feature>
<evidence type="ECO:0000259" key="8">
    <source>
        <dbReference type="Pfam" id="PF05191"/>
    </source>
</evidence>
<keyword evidence="1 5" id="KW-0808">Transferase</keyword>